<proteinExistence type="predicted"/>
<keyword evidence="3" id="KW-1185">Reference proteome</keyword>
<organism evidence="2 3">
    <name type="scientific">Methylobacterium aerolatum</name>
    <dbReference type="NCBI Taxonomy" id="418708"/>
    <lineage>
        <taxon>Bacteria</taxon>
        <taxon>Pseudomonadati</taxon>
        <taxon>Pseudomonadota</taxon>
        <taxon>Alphaproteobacteria</taxon>
        <taxon>Hyphomicrobiales</taxon>
        <taxon>Methylobacteriaceae</taxon>
        <taxon>Methylobacterium</taxon>
    </lineage>
</organism>
<evidence type="ECO:0000313" key="3">
    <source>
        <dbReference type="Proteomes" id="UP001231124"/>
    </source>
</evidence>
<accession>A0ABU0HX99</accession>
<gene>
    <name evidence="2" type="ORF">QO012_001455</name>
</gene>
<name>A0ABU0HX99_9HYPH</name>
<comment type="caution">
    <text evidence="2">The sequence shown here is derived from an EMBL/GenBank/DDBJ whole genome shotgun (WGS) entry which is preliminary data.</text>
</comment>
<sequence>MRRPFTAVALLAAVLAPRSASAAQTIPYGSRIAMEVTVTEMNGIGTDRAVIHVVHTAAMARRFCVDYANDRSARCVRDTLNEPGLKTVLRGNCRSGAFTTLYGEAMTFKGRNPDREEGAPRYRIEGAKGTLDGSYASGYPEILAQFRALCPALVDSLD</sequence>
<evidence type="ECO:0000313" key="2">
    <source>
        <dbReference type="EMBL" id="MDQ0446964.1"/>
    </source>
</evidence>
<dbReference type="EMBL" id="JAUSVP010000003">
    <property type="protein sequence ID" value="MDQ0446964.1"/>
    <property type="molecule type" value="Genomic_DNA"/>
</dbReference>
<evidence type="ECO:0000256" key="1">
    <source>
        <dbReference type="SAM" id="SignalP"/>
    </source>
</evidence>
<feature type="signal peptide" evidence="1">
    <location>
        <begin position="1"/>
        <end position="22"/>
    </location>
</feature>
<protein>
    <submittedName>
        <fullName evidence="2">Uncharacterized protein</fullName>
    </submittedName>
</protein>
<dbReference type="RefSeq" id="WP_238207202.1">
    <property type="nucleotide sequence ID" value="NZ_BPQE01000032.1"/>
</dbReference>
<reference evidence="2 3" key="1">
    <citation type="submission" date="2023-07" db="EMBL/GenBank/DDBJ databases">
        <title>Genomic Encyclopedia of Type Strains, Phase IV (KMG-IV): sequencing the most valuable type-strain genomes for metagenomic binning, comparative biology and taxonomic classification.</title>
        <authorList>
            <person name="Goeker M."/>
        </authorList>
    </citation>
    <scope>NUCLEOTIDE SEQUENCE [LARGE SCALE GENOMIC DNA]</scope>
    <source>
        <strain evidence="2 3">DSM 19013</strain>
    </source>
</reference>
<dbReference type="Proteomes" id="UP001231124">
    <property type="component" value="Unassembled WGS sequence"/>
</dbReference>
<keyword evidence="1" id="KW-0732">Signal</keyword>
<feature type="chain" id="PRO_5046280865" evidence="1">
    <location>
        <begin position="23"/>
        <end position="158"/>
    </location>
</feature>